<evidence type="ECO:0000313" key="1">
    <source>
        <dbReference type="EMBL" id="KKM82504.1"/>
    </source>
</evidence>
<proteinExistence type="predicted"/>
<sequence>MNHVTGFHVDYDDARKEYEVHVAYLDCDNPYKVRKEFQFRCNHKIFEQLAKDAIDKYQEKVGLLGDCPACGHGDISISYRYNSEDTIRPGSKQEVTEEYMDGYLVGICQRCDFCWRIEPLWKQVSNEN</sequence>
<dbReference type="AlphaFoldDB" id="A0A0F9KK31"/>
<protein>
    <submittedName>
        <fullName evidence="1">Uncharacterized protein</fullName>
    </submittedName>
</protein>
<organism evidence="1">
    <name type="scientific">marine sediment metagenome</name>
    <dbReference type="NCBI Taxonomy" id="412755"/>
    <lineage>
        <taxon>unclassified sequences</taxon>
        <taxon>metagenomes</taxon>
        <taxon>ecological metagenomes</taxon>
    </lineage>
</organism>
<dbReference type="EMBL" id="LAZR01007854">
    <property type="protein sequence ID" value="KKM82504.1"/>
    <property type="molecule type" value="Genomic_DNA"/>
</dbReference>
<accession>A0A0F9KK31</accession>
<comment type="caution">
    <text evidence="1">The sequence shown here is derived from an EMBL/GenBank/DDBJ whole genome shotgun (WGS) entry which is preliminary data.</text>
</comment>
<name>A0A0F9KK31_9ZZZZ</name>
<gene>
    <name evidence="1" type="ORF">LCGC14_1318940</name>
</gene>
<reference evidence="1" key="1">
    <citation type="journal article" date="2015" name="Nature">
        <title>Complex archaea that bridge the gap between prokaryotes and eukaryotes.</title>
        <authorList>
            <person name="Spang A."/>
            <person name="Saw J.H."/>
            <person name="Jorgensen S.L."/>
            <person name="Zaremba-Niedzwiedzka K."/>
            <person name="Martijn J."/>
            <person name="Lind A.E."/>
            <person name="van Eijk R."/>
            <person name="Schleper C."/>
            <person name="Guy L."/>
            <person name="Ettema T.J."/>
        </authorList>
    </citation>
    <scope>NUCLEOTIDE SEQUENCE</scope>
</reference>